<keyword evidence="2" id="KW-1003">Cell membrane</keyword>
<dbReference type="GO" id="GO:0050909">
    <property type="term" value="P:sensory perception of taste"/>
    <property type="evidence" value="ECO:0007669"/>
    <property type="project" value="InterPro"/>
</dbReference>
<dbReference type="InterPro" id="IPR013604">
    <property type="entry name" value="7TM_chemorcpt"/>
</dbReference>
<feature type="transmembrane region" description="Helical" evidence="6">
    <location>
        <begin position="73"/>
        <end position="94"/>
    </location>
</feature>
<accession>A0A1B0ABN5</accession>
<evidence type="ECO:0000256" key="1">
    <source>
        <dbReference type="ARBA" id="ARBA00004651"/>
    </source>
</evidence>
<keyword evidence="5 6" id="KW-0472">Membrane</keyword>
<evidence type="ECO:0000313" key="8">
    <source>
        <dbReference type="Proteomes" id="UP000092445"/>
    </source>
</evidence>
<proteinExistence type="predicted"/>
<evidence type="ECO:0000313" key="7">
    <source>
        <dbReference type="EnsemblMetazoa" id="GPAI040381-PA"/>
    </source>
</evidence>
<dbReference type="GO" id="GO:0005886">
    <property type="term" value="C:plasma membrane"/>
    <property type="evidence" value="ECO:0007669"/>
    <property type="project" value="UniProtKB-SubCell"/>
</dbReference>
<evidence type="ECO:0000256" key="2">
    <source>
        <dbReference type="ARBA" id="ARBA00022475"/>
    </source>
</evidence>
<sequence length="224" mass="26234">MKAILVLYKLSNRVLMDALHCHMEETNTSYCCLSLWYRNEFENSNPFKTKPLMEIISDLSDFRSRLDKHLENVLGIFHIPLMMNFLSVFFMISIQTFELYTYCDTPDIDDINALLWMLMQLLFSTWRAIFVLFVHNSITNEKCHTIYILNAIPAVSVDMEKNISKFLQQLITQQYTESVYDLFDLDLGFLTELASALTTYIIFLIQINLDSVSMSKVKVNDTFH</sequence>
<feature type="transmembrane region" description="Helical" evidence="6">
    <location>
        <begin position="114"/>
        <end position="134"/>
    </location>
</feature>
<keyword evidence="3 6" id="KW-0812">Transmembrane</keyword>
<dbReference type="EnsemblMetazoa" id="GPAI040381-RA">
    <property type="protein sequence ID" value="GPAI040381-PA"/>
    <property type="gene ID" value="GPAI040381"/>
</dbReference>
<evidence type="ECO:0000256" key="6">
    <source>
        <dbReference type="SAM" id="Phobius"/>
    </source>
</evidence>
<dbReference type="AlphaFoldDB" id="A0A1B0ABN5"/>
<protein>
    <submittedName>
        <fullName evidence="7">Uncharacterized protein</fullName>
    </submittedName>
</protein>
<dbReference type="STRING" id="7398.A0A1B0ABN5"/>
<name>A0A1B0ABN5_GLOPL</name>
<comment type="subcellular location">
    <subcellularLocation>
        <location evidence="1">Cell membrane</location>
        <topology evidence="1">Multi-pass membrane protein</topology>
    </subcellularLocation>
</comment>
<evidence type="ECO:0000256" key="5">
    <source>
        <dbReference type="ARBA" id="ARBA00023136"/>
    </source>
</evidence>
<reference evidence="8" key="1">
    <citation type="submission" date="2014-03" db="EMBL/GenBank/DDBJ databases">
        <authorList>
            <person name="Aksoy S."/>
            <person name="Warren W."/>
            <person name="Wilson R.K."/>
        </authorList>
    </citation>
    <scope>NUCLEOTIDE SEQUENCE [LARGE SCALE GENOMIC DNA]</scope>
    <source>
        <strain evidence="8">IAEA</strain>
    </source>
</reference>
<dbReference type="VEuPathDB" id="VectorBase:GPAI040381"/>
<keyword evidence="8" id="KW-1185">Reference proteome</keyword>
<organism evidence="7 8">
    <name type="scientific">Glossina pallidipes</name>
    <name type="common">Tsetse fly</name>
    <dbReference type="NCBI Taxonomy" id="7398"/>
    <lineage>
        <taxon>Eukaryota</taxon>
        <taxon>Metazoa</taxon>
        <taxon>Ecdysozoa</taxon>
        <taxon>Arthropoda</taxon>
        <taxon>Hexapoda</taxon>
        <taxon>Insecta</taxon>
        <taxon>Pterygota</taxon>
        <taxon>Neoptera</taxon>
        <taxon>Endopterygota</taxon>
        <taxon>Diptera</taxon>
        <taxon>Brachycera</taxon>
        <taxon>Muscomorpha</taxon>
        <taxon>Hippoboscoidea</taxon>
        <taxon>Glossinidae</taxon>
        <taxon>Glossina</taxon>
    </lineage>
</organism>
<dbReference type="Pfam" id="PF08395">
    <property type="entry name" value="7tm_7"/>
    <property type="match status" value="1"/>
</dbReference>
<reference evidence="7" key="2">
    <citation type="submission" date="2020-05" db="UniProtKB">
        <authorList>
            <consortium name="EnsemblMetazoa"/>
        </authorList>
    </citation>
    <scope>IDENTIFICATION</scope>
    <source>
        <strain evidence="7">IAEA</strain>
    </source>
</reference>
<keyword evidence="4 6" id="KW-1133">Transmembrane helix</keyword>
<evidence type="ECO:0000256" key="4">
    <source>
        <dbReference type="ARBA" id="ARBA00022989"/>
    </source>
</evidence>
<dbReference type="Proteomes" id="UP000092445">
    <property type="component" value="Unassembled WGS sequence"/>
</dbReference>
<evidence type="ECO:0000256" key="3">
    <source>
        <dbReference type="ARBA" id="ARBA00022692"/>
    </source>
</evidence>